<protein>
    <submittedName>
        <fullName evidence="1">Uncharacterized protein</fullName>
    </submittedName>
</protein>
<dbReference type="Proteomes" id="UP000298264">
    <property type="component" value="Unassembled WGS sequence"/>
</dbReference>
<evidence type="ECO:0000313" key="2">
    <source>
        <dbReference type="Proteomes" id="UP000298264"/>
    </source>
</evidence>
<accession>A0A4R9LQS9</accession>
<dbReference type="RefSeq" id="WP_135763320.1">
    <property type="nucleotide sequence ID" value="NZ_RQHV01000036.1"/>
</dbReference>
<gene>
    <name evidence="1" type="ORF">EHS11_05005</name>
</gene>
<evidence type="ECO:0000313" key="1">
    <source>
        <dbReference type="EMBL" id="TGN11871.1"/>
    </source>
</evidence>
<organism evidence="1 2">
    <name type="scientific">Leptospira ilyithenensis</name>
    <dbReference type="NCBI Taxonomy" id="2484901"/>
    <lineage>
        <taxon>Bacteria</taxon>
        <taxon>Pseudomonadati</taxon>
        <taxon>Spirochaetota</taxon>
        <taxon>Spirochaetia</taxon>
        <taxon>Leptospirales</taxon>
        <taxon>Leptospiraceae</taxon>
        <taxon>Leptospira</taxon>
    </lineage>
</organism>
<reference evidence="1" key="1">
    <citation type="journal article" date="2019" name="PLoS Negl. Trop. Dis.">
        <title>Revisiting the worldwide diversity of Leptospira species in the environment.</title>
        <authorList>
            <person name="Vincent A.T."/>
            <person name="Schiettekatte O."/>
            <person name="Bourhy P."/>
            <person name="Veyrier F.J."/>
            <person name="Picardeau M."/>
        </authorList>
    </citation>
    <scope>NUCLEOTIDE SEQUENCE [LARGE SCALE GENOMIC DNA]</scope>
    <source>
        <strain evidence="1">201400974</strain>
    </source>
</reference>
<proteinExistence type="predicted"/>
<keyword evidence="2" id="KW-1185">Reference proteome</keyword>
<dbReference type="OrthoDB" id="9838617at2"/>
<comment type="caution">
    <text evidence="1">The sequence shown here is derived from an EMBL/GenBank/DDBJ whole genome shotgun (WGS) entry which is preliminary data.</text>
</comment>
<dbReference type="AlphaFoldDB" id="A0A4R9LQS9"/>
<sequence>MEISSKAAFLIASEGKYEYTKKIWDKTYKLRRYDFDSISHLIRENCECYIKKGNREDLKIASLQVREWKKNHGIWEHLSGSEKEQVYVLEKRVISLLEKTN</sequence>
<name>A0A4R9LQS9_9LEPT</name>
<dbReference type="EMBL" id="RQHV01000036">
    <property type="protein sequence ID" value="TGN11871.1"/>
    <property type="molecule type" value="Genomic_DNA"/>
</dbReference>